<evidence type="ECO:0000313" key="1">
    <source>
        <dbReference type="EMBL" id="QHT26488.1"/>
    </source>
</evidence>
<sequence length="156" mass="18504">MTDQTQFAFVSLLNSVRPIPKILDLVSGRYYTNGTHSTKQRLQNNDVFDIFHCTKNKVWSQHPELYSQLGELVSLIICSKDVKNYDLCSSVKHQLQTLAYCLTKMCTRNEYDDTAYNAYQIFFETKFLDDEDYLAFKEMMLYWNVRGTEDENRFWN</sequence>
<accession>A0A6C0EC71</accession>
<dbReference type="EMBL" id="MN739793">
    <property type="protein sequence ID" value="QHT26488.1"/>
    <property type="molecule type" value="Genomic_DNA"/>
</dbReference>
<name>A0A6C0EC71_9ZZZZ</name>
<reference evidence="1" key="1">
    <citation type="journal article" date="2020" name="Nature">
        <title>Giant virus diversity and host interactions through global metagenomics.</title>
        <authorList>
            <person name="Schulz F."/>
            <person name="Roux S."/>
            <person name="Paez-Espino D."/>
            <person name="Jungbluth S."/>
            <person name="Walsh D.A."/>
            <person name="Denef V.J."/>
            <person name="McMahon K.D."/>
            <person name="Konstantinidis K.T."/>
            <person name="Eloe-Fadrosh E.A."/>
            <person name="Kyrpides N.C."/>
            <person name="Woyke T."/>
        </authorList>
    </citation>
    <scope>NUCLEOTIDE SEQUENCE</scope>
    <source>
        <strain evidence="1">GVMAG-M-3300023179-27</strain>
    </source>
</reference>
<dbReference type="AlphaFoldDB" id="A0A6C0EC71"/>
<protein>
    <submittedName>
        <fullName evidence="1">Uncharacterized protein</fullName>
    </submittedName>
</protein>
<proteinExistence type="predicted"/>
<organism evidence="1">
    <name type="scientific">viral metagenome</name>
    <dbReference type="NCBI Taxonomy" id="1070528"/>
    <lineage>
        <taxon>unclassified sequences</taxon>
        <taxon>metagenomes</taxon>
        <taxon>organismal metagenomes</taxon>
    </lineage>
</organism>